<sequence>MLGKYLVLGVALAAFPLNAAAAADCSCVVSGNVTVSNVSGDVRVTGEEGFASAVPGTVLGVGSRLSTGASSNAELSGAGCDLSVASDTDVDILPADGKGICLATASVTNVPQLNKQAAYGQTLNGAPVPLLVIGGAVIVGGIVAAAALSDDNDASD</sequence>
<dbReference type="RefSeq" id="WP_094078181.1">
    <property type="nucleotide sequence ID" value="NZ_NBYO01000003.1"/>
</dbReference>
<name>A0A231UTZ0_9HYPH</name>
<evidence type="ECO:0000256" key="1">
    <source>
        <dbReference type="SAM" id="SignalP"/>
    </source>
</evidence>
<accession>A0A231UTZ0</accession>
<evidence type="ECO:0000313" key="2">
    <source>
        <dbReference type="EMBL" id="OXS99404.1"/>
    </source>
</evidence>
<comment type="caution">
    <text evidence="2">The sequence shown here is derived from an EMBL/GenBank/DDBJ whole genome shotgun (WGS) entry which is preliminary data.</text>
</comment>
<dbReference type="Proteomes" id="UP000215405">
    <property type="component" value="Unassembled WGS sequence"/>
</dbReference>
<dbReference type="EMBL" id="NBYO01000003">
    <property type="protein sequence ID" value="OXS99404.1"/>
    <property type="molecule type" value="Genomic_DNA"/>
</dbReference>
<feature type="chain" id="PRO_5012353254" evidence="1">
    <location>
        <begin position="20"/>
        <end position="156"/>
    </location>
</feature>
<proteinExistence type="predicted"/>
<keyword evidence="1" id="KW-0732">Signal</keyword>
<reference evidence="3" key="1">
    <citation type="journal article" date="2017" name="Int. J. Syst. Evol. Microbiol.">
        <title>Notoacmeibacter marinus gen. nov., sp. nov., isolated from the gut of a limpet and proposal of Notoacmeibacteraceae fam. nov. in the order Rhizobiales of the class Alphaproteobacteria.</title>
        <authorList>
            <person name="Huang Z."/>
            <person name="Guo F."/>
            <person name="Lai Q."/>
        </authorList>
    </citation>
    <scope>NUCLEOTIDE SEQUENCE [LARGE SCALE GENOMIC DNA]</scope>
    <source>
        <strain evidence="3">XMTR2A4</strain>
    </source>
</reference>
<protein>
    <submittedName>
        <fullName evidence="2">Uncharacterized protein</fullName>
    </submittedName>
</protein>
<keyword evidence="3" id="KW-1185">Reference proteome</keyword>
<organism evidence="2 3">
    <name type="scientific">Notoacmeibacter marinus</name>
    <dbReference type="NCBI Taxonomy" id="1876515"/>
    <lineage>
        <taxon>Bacteria</taxon>
        <taxon>Pseudomonadati</taxon>
        <taxon>Pseudomonadota</taxon>
        <taxon>Alphaproteobacteria</taxon>
        <taxon>Hyphomicrobiales</taxon>
        <taxon>Notoacmeibacteraceae</taxon>
        <taxon>Notoacmeibacter</taxon>
    </lineage>
</organism>
<feature type="signal peptide" evidence="1">
    <location>
        <begin position="1"/>
        <end position="19"/>
    </location>
</feature>
<dbReference type="AlphaFoldDB" id="A0A231UTZ0"/>
<evidence type="ECO:0000313" key="3">
    <source>
        <dbReference type="Proteomes" id="UP000215405"/>
    </source>
</evidence>
<gene>
    <name evidence="2" type="ORF">B7H23_14690</name>
</gene>